<organism evidence="4 5">
    <name type="scientific">Providencia huaxiensis</name>
    <dbReference type="NCBI Taxonomy" id="2027290"/>
    <lineage>
        <taxon>Bacteria</taxon>
        <taxon>Pseudomonadati</taxon>
        <taxon>Pseudomonadota</taxon>
        <taxon>Gammaproteobacteria</taxon>
        <taxon>Enterobacterales</taxon>
        <taxon>Morganellaceae</taxon>
        <taxon>Providencia</taxon>
    </lineage>
</organism>
<dbReference type="Proteomes" id="UP001252207">
    <property type="component" value="Unassembled WGS sequence"/>
</dbReference>
<dbReference type="PANTHER" id="PTHR10264">
    <property type="entry name" value="BAND 7 PROTEIN-RELATED"/>
    <property type="match status" value="1"/>
</dbReference>
<protein>
    <submittedName>
        <fullName evidence="4">Slipin family protein</fullName>
    </submittedName>
</protein>
<accession>A0ABU2ITZ1</accession>
<keyword evidence="5" id="KW-1185">Reference proteome</keyword>
<evidence type="ECO:0000259" key="3">
    <source>
        <dbReference type="SMART" id="SM00244"/>
    </source>
</evidence>
<sequence>MITQIPAGKLGLFKVDGEIKSLLETGTYGYWNIKQKPEIQVIDVCSQSIDKPVDYVLAEQIRQYHPDWIASHGVDIDLSDDEVGFLYSHHNLVEILSPATRRLYWKVGDSLKVEKQKVGEIVLSETLIQRLSGKKRIKGHELCLVAQVPAWHMGVLKIDGEVENLLEPGTYGYWRIEHTPEVEVIDTRLQSLEVSGQEILTKDKVTLRINLCANWRYHDILLAFSKLSQPVEHLYRELQFSLREIVGTRTLDELLENKQLVDELMLTQVVQCVAEFGLEIDSIGVKDIILPGDMRTILSQVVEAEKSAQANVIRRREETAATRSLLNTAKVMENNPVALRLKELETLESIAHRIDQISVYGGLDQVLNGLVKIKE</sequence>
<dbReference type="InterPro" id="IPR001972">
    <property type="entry name" value="Stomatin_HflK_fam"/>
</dbReference>
<dbReference type="CDD" id="cd13438">
    <property type="entry name" value="SPFH_eoslipins_u2"/>
    <property type="match status" value="1"/>
</dbReference>
<dbReference type="Gene3D" id="6.10.250.2090">
    <property type="match status" value="1"/>
</dbReference>
<comment type="similarity">
    <text evidence="2">Belongs to the band 7/mec-2 family.</text>
</comment>
<evidence type="ECO:0000313" key="5">
    <source>
        <dbReference type="Proteomes" id="UP001252207"/>
    </source>
</evidence>
<evidence type="ECO:0000256" key="2">
    <source>
        <dbReference type="ARBA" id="ARBA00008164"/>
    </source>
</evidence>
<dbReference type="SUPFAM" id="SSF117892">
    <property type="entry name" value="Band 7/SPFH domain"/>
    <property type="match status" value="1"/>
</dbReference>
<feature type="domain" description="Band 7" evidence="3">
    <location>
        <begin position="143"/>
        <end position="302"/>
    </location>
</feature>
<name>A0ABU2ITZ1_9GAMM</name>
<evidence type="ECO:0000313" key="4">
    <source>
        <dbReference type="EMBL" id="MDT0132262.1"/>
    </source>
</evidence>
<dbReference type="SMART" id="SM00244">
    <property type="entry name" value="PHB"/>
    <property type="match status" value="1"/>
</dbReference>
<dbReference type="EMBL" id="JANAVW010000001">
    <property type="protein sequence ID" value="MDT0132262.1"/>
    <property type="molecule type" value="Genomic_DNA"/>
</dbReference>
<comment type="caution">
    <text evidence="4">The sequence shown here is derived from an EMBL/GenBank/DDBJ whole genome shotgun (WGS) entry which is preliminary data.</text>
</comment>
<dbReference type="InterPro" id="IPR036013">
    <property type="entry name" value="Band_7/SPFH_dom_sf"/>
</dbReference>
<gene>
    <name evidence="4" type="ORF">NLX89_02720</name>
</gene>
<dbReference type="Gene3D" id="3.30.479.30">
    <property type="entry name" value="Band 7 domain"/>
    <property type="match status" value="1"/>
</dbReference>
<dbReference type="PRINTS" id="PR00721">
    <property type="entry name" value="STOMATIN"/>
</dbReference>
<proteinExistence type="inferred from homology"/>
<dbReference type="PANTHER" id="PTHR10264:SF83">
    <property type="entry name" value="BLL5629 PROTEIN"/>
    <property type="match status" value="1"/>
</dbReference>
<dbReference type="InterPro" id="IPR001107">
    <property type="entry name" value="Band_7"/>
</dbReference>
<dbReference type="InterPro" id="IPR043202">
    <property type="entry name" value="Band-7_stomatin-like"/>
</dbReference>
<evidence type="ECO:0000256" key="1">
    <source>
        <dbReference type="ARBA" id="ARBA00004167"/>
    </source>
</evidence>
<comment type="subcellular location">
    <subcellularLocation>
        <location evidence="1">Membrane</location>
        <topology evidence="1">Single-pass membrane protein</topology>
    </subcellularLocation>
</comment>
<dbReference type="Pfam" id="PF01145">
    <property type="entry name" value="Band_7"/>
    <property type="match status" value="1"/>
</dbReference>
<reference evidence="4 5" key="1">
    <citation type="submission" date="2022-06" db="EMBL/GenBank/DDBJ databases">
        <title>Chromosome and plasmid sequencings of Enterobacteriales species co-exiting double carbapenemases.</title>
        <authorList>
            <person name="Fu Y."/>
        </authorList>
    </citation>
    <scope>NUCLEOTIDE SEQUENCE [LARGE SCALE GENOMIC DNA]</scope>
    <source>
        <strain evidence="4 5">21030615019</strain>
    </source>
</reference>